<comment type="caution">
    <text evidence="14">The sequence shown here is derived from an EMBL/GenBank/DDBJ whole genome shotgun (WGS) entry which is preliminary data.</text>
</comment>
<proteinExistence type="inferred from homology"/>
<dbReference type="SUPFAM" id="SSF55083">
    <property type="entry name" value="6-hydroxymethyl-7,8-dihydropterin pyrophosphokinase, HPPK"/>
    <property type="match status" value="1"/>
</dbReference>
<dbReference type="InterPro" id="IPR000550">
    <property type="entry name" value="Hppk"/>
</dbReference>
<dbReference type="Proteomes" id="UP000192505">
    <property type="component" value="Unassembled WGS sequence"/>
</dbReference>
<comment type="function">
    <text evidence="10">Catalyzes the transfer of pyrophosphate from adenosine triphosphate (ATP) to 6-hydroxymethyl-7,8-dihydropterin, an enzymatic step in folate biosynthesis pathway.</text>
</comment>
<evidence type="ECO:0000256" key="10">
    <source>
        <dbReference type="ARBA" id="ARBA00029409"/>
    </source>
</evidence>
<dbReference type="PANTHER" id="PTHR43071:SF1">
    <property type="entry name" value="2-AMINO-4-HYDROXY-6-HYDROXYMETHYLDIHYDROPTERIDINE PYROPHOSPHOKINASE"/>
    <property type="match status" value="1"/>
</dbReference>
<dbReference type="GO" id="GO:0005524">
    <property type="term" value="F:ATP binding"/>
    <property type="evidence" value="ECO:0007669"/>
    <property type="project" value="UniProtKB-KW"/>
</dbReference>
<evidence type="ECO:0000256" key="12">
    <source>
        <dbReference type="ARBA" id="ARBA00033413"/>
    </source>
</evidence>
<evidence type="ECO:0000259" key="13">
    <source>
        <dbReference type="Pfam" id="PF01288"/>
    </source>
</evidence>
<dbReference type="Gene3D" id="3.30.70.560">
    <property type="entry name" value="7,8-Dihydro-6-hydroxymethylpterin-pyrophosphokinase HPPK"/>
    <property type="match status" value="1"/>
</dbReference>
<comment type="pathway">
    <text evidence="1">Cofactor biosynthesis; tetrahydrofolate biosynthesis; 2-amino-4-hydroxy-6-hydroxymethyl-7,8-dihydropteridine diphosphate from 7,8-dihydroneopterin triphosphate: step 4/4.</text>
</comment>
<evidence type="ECO:0000256" key="11">
    <source>
        <dbReference type="ARBA" id="ARBA00029766"/>
    </source>
</evidence>
<gene>
    <name evidence="14" type="ORF">BWK72_06210</name>
</gene>
<dbReference type="GO" id="GO:0016301">
    <property type="term" value="F:kinase activity"/>
    <property type="evidence" value="ECO:0007669"/>
    <property type="project" value="UniProtKB-KW"/>
</dbReference>
<dbReference type="GO" id="GO:0046654">
    <property type="term" value="P:tetrahydrofolate biosynthetic process"/>
    <property type="evidence" value="ECO:0007669"/>
    <property type="project" value="UniProtKB-UniPathway"/>
</dbReference>
<dbReference type="InterPro" id="IPR035907">
    <property type="entry name" value="Hppk_sf"/>
</dbReference>
<keyword evidence="7 14" id="KW-0418">Kinase</keyword>
<dbReference type="EMBL" id="MTEI01000002">
    <property type="protein sequence ID" value="OQW89499.1"/>
    <property type="molecule type" value="Genomic_DNA"/>
</dbReference>
<evidence type="ECO:0000256" key="3">
    <source>
        <dbReference type="ARBA" id="ARBA00013253"/>
    </source>
</evidence>
<dbReference type="GO" id="GO:0046656">
    <property type="term" value="P:folic acid biosynthetic process"/>
    <property type="evidence" value="ECO:0007669"/>
    <property type="project" value="UniProtKB-KW"/>
</dbReference>
<name>A0A1W9KXX5_9BURK</name>
<dbReference type="CDD" id="cd00483">
    <property type="entry name" value="HPPK"/>
    <property type="match status" value="1"/>
</dbReference>
<feature type="domain" description="7,8-dihydro-6-hydroxymethylpterin-pyrophosphokinase" evidence="13">
    <location>
        <begin position="12"/>
        <end position="139"/>
    </location>
</feature>
<evidence type="ECO:0000256" key="1">
    <source>
        <dbReference type="ARBA" id="ARBA00005051"/>
    </source>
</evidence>
<dbReference type="PANTHER" id="PTHR43071">
    <property type="entry name" value="2-AMINO-4-HYDROXY-6-HYDROXYMETHYLDIHYDROPTERIDINE PYROPHOSPHOKINASE"/>
    <property type="match status" value="1"/>
</dbReference>
<keyword evidence="5" id="KW-0808">Transferase</keyword>
<evidence type="ECO:0000256" key="8">
    <source>
        <dbReference type="ARBA" id="ARBA00022840"/>
    </source>
</evidence>
<keyword evidence="8" id="KW-0067">ATP-binding</keyword>
<evidence type="ECO:0000256" key="7">
    <source>
        <dbReference type="ARBA" id="ARBA00022777"/>
    </source>
</evidence>
<evidence type="ECO:0000256" key="5">
    <source>
        <dbReference type="ARBA" id="ARBA00022679"/>
    </source>
</evidence>
<dbReference type="AlphaFoldDB" id="A0A1W9KXX5"/>
<dbReference type="Pfam" id="PF01288">
    <property type="entry name" value="HPPK"/>
    <property type="match status" value="1"/>
</dbReference>
<reference evidence="14 15" key="1">
    <citation type="submission" date="2017-01" db="EMBL/GenBank/DDBJ databases">
        <title>Novel large sulfur bacteria in the metagenomes of groundwater-fed chemosynthetic microbial mats in the Lake Huron basin.</title>
        <authorList>
            <person name="Sharrar A.M."/>
            <person name="Flood B.E."/>
            <person name="Bailey J.V."/>
            <person name="Jones D.S."/>
            <person name="Biddanda B."/>
            <person name="Ruberg S.A."/>
            <person name="Marcus D.N."/>
            <person name="Dick G.J."/>
        </authorList>
    </citation>
    <scope>NUCLEOTIDE SEQUENCE [LARGE SCALE GENOMIC DNA]</scope>
    <source>
        <strain evidence="14">A7</strain>
    </source>
</reference>
<dbReference type="EC" id="2.7.6.3" evidence="3"/>
<evidence type="ECO:0000313" key="15">
    <source>
        <dbReference type="Proteomes" id="UP000192505"/>
    </source>
</evidence>
<protein>
    <recommendedName>
        <fullName evidence="4">2-amino-4-hydroxy-6-hydroxymethyldihydropteridine pyrophosphokinase</fullName>
        <ecNumber evidence="3">2.7.6.3</ecNumber>
    </recommendedName>
    <alternativeName>
        <fullName evidence="11">6-hydroxymethyl-7,8-dihydropterin pyrophosphokinase</fullName>
    </alternativeName>
    <alternativeName>
        <fullName evidence="12">7,8-dihydro-6-hydroxymethylpterin-pyrophosphokinase</fullName>
    </alternativeName>
</protein>
<comment type="similarity">
    <text evidence="2">Belongs to the HPPK family.</text>
</comment>
<accession>A0A1W9KXX5</accession>
<dbReference type="UniPathway" id="UPA00077">
    <property type="reaction ID" value="UER00155"/>
</dbReference>
<dbReference type="NCBIfam" id="TIGR01498">
    <property type="entry name" value="folK"/>
    <property type="match status" value="1"/>
</dbReference>
<organism evidence="14 15">
    <name type="scientific">Rhodoferax ferrireducens</name>
    <dbReference type="NCBI Taxonomy" id="192843"/>
    <lineage>
        <taxon>Bacteria</taxon>
        <taxon>Pseudomonadati</taxon>
        <taxon>Pseudomonadota</taxon>
        <taxon>Betaproteobacteria</taxon>
        <taxon>Burkholderiales</taxon>
        <taxon>Comamonadaceae</taxon>
        <taxon>Rhodoferax</taxon>
    </lineage>
</organism>
<evidence type="ECO:0000256" key="2">
    <source>
        <dbReference type="ARBA" id="ARBA00005810"/>
    </source>
</evidence>
<dbReference type="GO" id="GO:0003848">
    <property type="term" value="F:2-amino-4-hydroxy-6-hydroxymethyldihydropteridine diphosphokinase activity"/>
    <property type="evidence" value="ECO:0007669"/>
    <property type="project" value="UniProtKB-EC"/>
</dbReference>
<keyword evidence="6" id="KW-0547">Nucleotide-binding</keyword>
<evidence type="ECO:0000256" key="9">
    <source>
        <dbReference type="ARBA" id="ARBA00022909"/>
    </source>
</evidence>
<sequence length="158" mass="16741">MSEAGSPEVLAYVALGANLGDARASVLAAVDALGKLPGTRLVRASSLYRTAPLEASGPDFINAVVALQTTLSAPELLTQLQQLENAQGRQRPYVNAPRTLDLDILLYGDAVINSPVLQVPHPRMLQRAFVLVPLAEIAPGQVSAAQLADVASQRMHRL</sequence>
<evidence type="ECO:0000256" key="6">
    <source>
        <dbReference type="ARBA" id="ARBA00022741"/>
    </source>
</evidence>
<evidence type="ECO:0000256" key="4">
    <source>
        <dbReference type="ARBA" id="ARBA00016218"/>
    </source>
</evidence>
<evidence type="ECO:0000313" key="14">
    <source>
        <dbReference type="EMBL" id="OQW89499.1"/>
    </source>
</evidence>
<keyword evidence="9" id="KW-0289">Folate biosynthesis</keyword>